<evidence type="ECO:0000256" key="1">
    <source>
        <dbReference type="SAM" id="MobiDB-lite"/>
    </source>
</evidence>
<feature type="domain" description="DUF2169" evidence="2">
    <location>
        <begin position="137"/>
        <end position="254"/>
    </location>
</feature>
<feature type="compositionally biased region" description="Low complexity" evidence="1">
    <location>
        <begin position="340"/>
        <end position="359"/>
    </location>
</feature>
<feature type="region of interest" description="Disordered" evidence="1">
    <location>
        <begin position="509"/>
        <end position="557"/>
    </location>
</feature>
<proteinExistence type="predicted"/>
<evidence type="ECO:0000313" key="4">
    <source>
        <dbReference type="Proteomes" id="UP000295497"/>
    </source>
</evidence>
<protein>
    <recommendedName>
        <fullName evidence="2">DUF2169 domain-containing protein</fullName>
    </recommendedName>
</protein>
<dbReference type="AlphaFoldDB" id="A0A4P2QXW9"/>
<evidence type="ECO:0000313" key="3">
    <source>
        <dbReference type="EMBL" id="AUX34393.1"/>
    </source>
</evidence>
<reference evidence="3 4" key="1">
    <citation type="submission" date="2015-09" db="EMBL/GenBank/DDBJ databases">
        <title>Sorangium comparison.</title>
        <authorList>
            <person name="Zaburannyi N."/>
            <person name="Bunk B."/>
            <person name="Overmann J."/>
            <person name="Mueller R."/>
        </authorList>
    </citation>
    <scope>NUCLEOTIDE SEQUENCE [LARGE SCALE GENOMIC DNA]</scope>
    <source>
        <strain evidence="3 4">So ce836</strain>
    </source>
</reference>
<feature type="compositionally biased region" description="Low complexity" evidence="1">
    <location>
        <begin position="539"/>
        <end position="548"/>
    </location>
</feature>
<organism evidence="3 4">
    <name type="scientific">Sorangium cellulosum</name>
    <name type="common">Polyangium cellulosum</name>
    <dbReference type="NCBI Taxonomy" id="56"/>
    <lineage>
        <taxon>Bacteria</taxon>
        <taxon>Pseudomonadati</taxon>
        <taxon>Myxococcota</taxon>
        <taxon>Polyangia</taxon>
        <taxon>Polyangiales</taxon>
        <taxon>Polyangiaceae</taxon>
        <taxon>Sorangium</taxon>
    </lineage>
</organism>
<feature type="compositionally biased region" description="Low complexity" evidence="1">
    <location>
        <begin position="435"/>
        <end position="474"/>
    </location>
</feature>
<feature type="region of interest" description="Disordered" evidence="1">
    <location>
        <begin position="340"/>
        <end position="476"/>
    </location>
</feature>
<sequence>MSPSTQHVAIAPLGPAEAATVTWLLRGQLHVTIVVKATFALVPEGRMSLVKPEPVAPDEQPDPSGRWLRTAGDLAPYRAQCDVVVTGHAELPPGFSSPEVMVRLTVVQGGQVRIDKQAQLDGSARVGAGRSHVRIDGMGPLSRASPPRSRLLGGVDARRLAGLWLDIPEGLDGSYFQAAPADQRLGALRGDEWIVLGGMFAQRPKLRTQLPEARGAARLYRRQGAAPRAGEPIALRADTVHVDVDRRCCSVVWRGHRPVEAAELASLRVLAGVELPGQPAAWADPFGAGGASAAGAAPPEAASRRGDRGGALQGTSHLSLEEAARVVAAPVTPFDPWRAPARAARSSAAPPAAPAAAAAHRSEGPAPRARESDAPAEAAPVAGAAPRGESAPRGEATPRGETAPPGETAVLGETSQLSLEEAARVAASSSTPFGARRAPAAPAAPTRAAAPRPAAPAASHPAAAPRAAASSPARHGARELLGETSALSAEEAAKAIAFAATPFDARRAPAAAAAEPARRPASSSAPPAPPAPLAPAPPAVAQAQAAPPLVQPPGVGDARGLPKGLGAQFLAAMADVDLASI</sequence>
<feature type="domain" description="DUF2169" evidence="2">
    <location>
        <begin position="27"/>
        <end position="108"/>
    </location>
</feature>
<dbReference type="Proteomes" id="UP000295497">
    <property type="component" value="Chromosome"/>
</dbReference>
<dbReference type="EMBL" id="CP012672">
    <property type="protein sequence ID" value="AUX34393.1"/>
    <property type="molecule type" value="Genomic_DNA"/>
</dbReference>
<feature type="compositionally biased region" description="Basic and acidic residues" evidence="1">
    <location>
        <begin position="360"/>
        <end position="373"/>
    </location>
</feature>
<feature type="region of interest" description="Disordered" evidence="1">
    <location>
        <begin position="289"/>
        <end position="313"/>
    </location>
</feature>
<accession>A0A4P2QXW9</accession>
<feature type="compositionally biased region" description="Pro residues" evidence="1">
    <location>
        <begin position="526"/>
        <end position="538"/>
    </location>
</feature>
<feature type="compositionally biased region" description="Low complexity" evidence="1">
    <location>
        <begin position="375"/>
        <end position="386"/>
    </location>
</feature>
<evidence type="ECO:0000259" key="2">
    <source>
        <dbReference type="Pfam" id="PF09937"/>
    </source>
</evidence>
<name>A0A4P2QXW9_SORCE</name>
<dbReference type="Pfam" id="PF09937">
    <property type="entry name" value="DUF2169"/>
    <property type="match status" value="2"/>
</dbReference>
<dbReference type="InterPro" id="IPR018683">
    <property type="entry name" value="DUF2169"/>
</dbReference>
<dbReference type="RefSeq" id="WP_165374278.1">
    <property type="nucleotide sequence ID" value="NZ_CP012672.1"/>
</dbReference>
<gene>
    <name evidence="3" type="ORF">SOCE836_065660</name>
</gene>
<feature type="compositionally biased region" description="Low complexity" evidence="1">
    <location>
        <begin position="509"/>
        <end position="525"/>
    </location>
</feature>